<protein>
    <submittedName>
        <fullName evidence="1">Uncharacterized protein</fullName>
    </submittedName>
</protein>
<dbReference type="AlphaFoldDB" id="A0A1Y1UU00"/>
<reference evidence="1 2" key="1">
    <citation type="submission" date="2016-08" db="EMBL/GenBank/DDBJ databases">
        <title>Genomes of anaerobic fungi encode conserved fungal cellulosomes for biomass hydrolysis.</title>
        <authorList>
            <consortium name="DOE Joint Genome Institute"/>
            <person name="Haitjema C.H."/>
            <person name="Gilmore S.P."/>
            <person name="Henske J.K."/>
            <person name="Solomon K.V."/>
            <person name="De Groot R."/>
            <person name="Kuo A."/>
            <person name="Mondo S.J."/>
            <person name="Salamov A.A."/>
            <person name="Labutti K."/>
            <person name="Zhao Z."/>
            <person name="Chiniquy J."/>
            <person name="Barry K."/>
            <person name="Brewer H.M."/>
            <person name="Purvine S.O."/>
            <person name="Wright A.T."/>
            <person name="Boxma B."/>
            <person name="Van Alen T."/>
            <person name="Hackstein J.H."/>
            <person name="Baker S.E."/>
            <person name="Grigoriev I.V."/>
            <person name="O'Malley M.A."/>
        </authorList>
    </citation>
    <scope>NUCLEOTIDE SEQUENCE [LARGE SCALE GENOMIC DNA]</scope>
    <source>
        <strain evidence="2">finn</strain>
    </source>
</reference>
<sequence length="137" mass="16524">MIIPTNDYIHLKKQQPLEEILNNIYNQIEIIKNHPHYNSKDVTFELEFRLQNKYTNINVEEFVKYNSCQYFEYLFKENQSTNYRIICNSQYISNNTKNYTGEHIHNINDINNINYDNITNNNNNNNNNNDDETNSFN</sequence>
<evidence type="ECO:0000313" key="2">
    <source>
        <dbReference type="Proteomes" id="UP000193719"/>
    </source>
</evidence>
<proteinExistence type="predicted"/>
<evidence type="ECO:0000313" key="1">
    <source>
        <dbReference type="EMBL" id="ORX41432.1"/>
    </source>
</evidence>
<name>A0A1Y1UU00_9FUNG</name>
<dbReference type="EMBL" id="MCFH01000089">
    <property type="protein sequence ID" value="ORX41432.1"/>
    <property type="molecule type" value="Genomic_DNA"/>
</dbReference>
<dbReference type="Proteomes" id="UP000193719">
    <property type="component" value="Unassembled WGS sequence"/>
</dbReference>
<dbReference type="OrthoDB" id="2147967at2759"/>
<organism evidence="1 2">
    <name type="scientific">Piromyces finnis</name>
    <dbReference type="NCBI Taxonomy" id="1754191"/>
    <lineage>
        <taxon>Eukaryota</taxon>
        <taxon>Fungi</taxon>
        <taxon>Fungi incertae sedis</taxon>
        <taxon>Chytridiomycota</taxon>
        <taxon>Chytridiomycota incertae sedis</taxon>
        <taxon>Neocallimastigomycetes</taxon>
        <taxon>Neocallimastigales</taxon>
        <taxon>Neocallimastigaceae</taxon>
        <taxon>Piromyces</taxon>
    </lineage>
</organism>
<gene>
    <name evidence="1" type="ORF">BCR36DRAFT_265856</name>
</gene>
<keyword evidence="2" id="KW-1185">Reference proteome</keyword>
<accession>A0A1Y1UU00</accession>
<comment type="caution">
    <text evidence="1">The sequence shown here is derived from an EMBL/GenBank/DDBJ whole genome shotgun (WGS) entry which is preliminary data.</text>
</comment>
<reference evidence="1 2" key="2">
    <citation type="submission" date="2016-08" db="EMBL/GenBank/DDBJ databases">
        <title>Pervasive Adenine N6-methylation of Active Genes in Fungi.</title>
        <authorList>
            <consortium name="DOE Joint Genome Institute"/>
            <person name="Mondo S.J."/>
            <person name="Dannebaum R.O."/>
            <person name="Kuo R.C."/>
            <person name="Labutti K."/>
            <person name="Haridas S."/>
            <person name="Kuo A."/>
            <person name="Salamov A."/>
            <person name="Ahrendt S.R."/>
            <person name="Lipzen A."/>
            <person name="Sullivan W."/>
            <person name="Andreopoulos W.B."/>
            <person name="Clum A."/>
            <person name="Lindquist E."/>
            <person name="Daum C."/>
            <person name="Ramamoorthy G.K."/>
            <person name="Gryganskyi A."/>
            <person name="Culley D."/>
            <person name="Magnuson J.K."/>
            <person name="James T.Y."/>
            <person name="O'Malley M.A."/>
            <person name="Stajich J.E."/>
            <person name="Spatafora J.W."/>
            <person name="Visel A."/>
            <person name="Grigoriev I.V."/>
        </authorList>
    </citation>
    <scope>NUCLEOTIDE SEQUENCE [LARGE SCALE GENOMIC DNA]</scope>
    <source>
        <strain evidence="2">finn</strain>
    </source>
</reference>
<feature type="non-terminal residue" evidence="1">
    <location>
        <position position="137"/>
    </location>
</feature>